<dbReference type="STRING" id="742152.A0A2H3JNP1"/>
<evidence type="ECO:0000259" key="4">
    <source>
        <dbReference type="PROSITE" id="PS51015"/>
    </source>
</evidence>
<feature type="compositionally biased region" description="Polar residues" evidence="3">
    <location>
        <begin position="332"/>
        <end position="348"/>
    </location>
</feature>
<dbReference type="InterPro" id="IPR003105">
    <property type="entry name" value="SRA_YDG"/>
</dbReference>
<name>A0A2H3JNP1_WOLCO</name>
<dbReference type="PANTHER" id="PTHR14140:SF27">
    <property type="entry name" value="OS04G0289800 PROTEIN"/>
    <property type="match status" value="1"/>
</dbReference>
<dbReference type="InterPro" id="IPR015947">
    <property type="entry name" value="PUA-like_sf"/>
</dbReference>
<dbReference type="GO" id="GO:0016567">
    <property type="term" value="P:protein ubiquitination"/>
    <property type="evidence" value="ECO:0007669"/>
    <property type="project" value="TreeGrafter"/>
</dbReference>
<dbReference type="EMBL" id="KB468146">
    <property type="protein sequence ID" value="PCH43802.1"/>
    <property type="molecule type" value="Genomic_DNA"/>
</dbReference>
<dbReference type="PROSITE" id="PS51015">
    <property type="entry name" value="YDG"/>
    <property type="match status" value="1"/>
</dbReference>
<evidence type="ECO:0000313" key="6">
    <source>
        <dbReference type="Proteomes" id="UP000218811"/>
    </source>
</evidence>
<dbReference type="Pfam" id="PF02182">
    <property type="entry name" value="SAD_SRA"/>
    <property type="match status" value="1"/>
</dbReference>
<feature type="region of interest" description="Disordered" evidence="3">
    <location>
        <begin position="307"/>
        <end position="398"/>
    </location>
</feature>
<accession>A0A2H3JNP1</accession>
<dbReference type="GO" id="GO:0005634">
    <property type="term" value="C:nucleus"/>
    <property type="evidence" value="ECO:0007669"/>
    <property type="project" value="UniProtKB-SubCell"/>
</dbReference>
<dbReference type="SMART" id="SM00466">
    <property type="entry name" value="SRA"/>
    <property type="match status" value="1"/>
</dbReference>
<evidence type="ECO:0000313" key="5">
    <source>
        <dbReference type="EMBL" id="PCH43802.1"/>
    </source>
</evidence>
<dbReference type="InterPro" id="IPR036987">
    <property type="entry name" value="SRA-YDG_sf"/>
</dbReference>
<keyword evidence="1 2" id="KW-0539">Nucleus</keyword>
<protein>
    <recommendedName>
        <fullName evidence="4">YDG domain-containing protein</fullName>
    </recommendedName>
</protein>
<dbReference type="Gene3D" id="2.30.280.10">
    <property type="entry name" value="SRA-YDG"/>
    <property type="match status" value="1"/>
</dbReference>
<proteinExistence type="predicted"/>
<dbReference type="InterPro" id="IPR045134">
    <property type="entry name" value="UHRF1/2-like"/>
</dbReference>
<dbReference type="OrthoDB" id="2800764at2759"/>
<dbReference type="PANTHER" id="PTHR14140">
    <property type="entry name" value="E3 UBIQUITIN-PROTEIN LIGASE UHRF-RELATED"/>
    <property type="match status" value="1"/>
</dbReference>
<gene>
    <name evidence="5" type="ORF">WOLCODRAFT_26203</name>
</gene>
<feature type="compositionally biased region" description="Low complexity" evidence="3">
    <location>
        <begin position="263"/>
        <end position="276"/>
    </location>
</feature>
<evidence type="ECO:0000256" key="2">
    <source>
        <dbReference type="PROSITE-ProRule" id="PRU00358"/>
    </source>
</evidence>
<keyword evidence="6" id="KW-1185">Reference proteome</keyword>
<sequence>MPNGIQTLRQKRTQRADVFGHIPGNPIGSRYDSRLACSDAAVHPGPEAGIYGRKEEGAYSIVLSGGYEDDKDEGDRFTYTGSGGRDTGGDKQLRTGPHSHDQSFDNPRNAALKRSVVTGKPVRVVRGSKLGSPWAPAKGYRYDGLYKVVRAYVDVGEAGYKVCKFDFVRLLDQDPLPDPEDEPNTRPRTGTRTKRQAYSPLPEPKFEGVPVSKPTERLAQSPAQVHPAQAQPMKTSNKPSASHPPVSESSNPLRHLHFKKKAATNANTPTLTTSTTFLGKRPASGDPVDEIADAILALLTDNEPKSPIKRRRFDAGENRGSNAASHLRRDQLSTGATPASRITGTPSFDSPLAVRAGTSVANSVFVPKTEDVRPSLGVQAPRRPNGNRQARFAPFANA</sequence>
<feature type="domain" description="YDG" evidence="4">
    <location>
        <begin position="20"/>
        <end position="169"/>
    </location>
</feature>
<organism evidence="5 6">
    <name type="scientific">Wolfiporia cocos (strain MD-104)</name>
    <name type="common">Brown rot fungus</name>
    <dbReference type="NCBI Taxonomy" id="742152"/>
    <lineage>
        <taxon>Eukaryota</taxon>
        <taxon>Fungi</taxon>
        <taxon>Dikarya</taxon>
        <taxon>Basidiomycota</taxon>
        <taxon>Agaricomycotina</taxon>
        <taxon>Agaricomycetes</taxon>
        <taxon>Polyporales</taxon>
        <taxon>Phaeolaceae</taxon>
        <taxon>Wolfiporia</taxon>
    </lineage>
</organism>
<dbReference type="SUPFAM" id="SSF88697">
    <property type="entry name" value="PUA domain-like"/>
    <property type="match status" value="1"/>
</dbReference>
<dbReference type="GO" id="GO:0061630">
    <property type="term" value="F:ubiquitin protein ligase activity"/>
    <property type="evidence" value="ECO:0007669"/>
    <property type="project" value="TreeGrafter"/>
</dbReference>
<reference evidence="5 6" key="1">
    <citation type="journal article" date="2012" name="Science">
        <title>The Paleozoic origin of enzymatic lignin decomposition reconstructed from 31 fungal genomes.</title>
        <authorList>
            <person name="Floudas D."/>
            <person name="Binder M."/>
            <person name="Riley R."/>
            <person name="Barry K."/>
            <person name="Blanchette R.A."/>
            <person name="Henrissat B."/>
            <person name="Martinez A.T."/>
            <person name="Otillar R."/>
            <person name="Spatafora J.W."/>
            <person name="Yadav J.S."/>
            <person name="Aerts A."/>
            <person name="Benoit I."/>
            <person name="Boyd A."/>
            <person name="Carlson A."/>
            <person name="Copeland A."/>
            <person name="Coutinho P.M."/>
            <person name="de Vries R.P."/>
            <person name="Ferreira P."/>
            <person name="Findley K."/>
            <person name="Foster B."/>
            <person name="Gaskell J."/>
            <person name="Glotzer D."/>
            <person name="Gorecki P."/>
            <person name="Heitman J."/>
            <person name="Hesse C."/>
            <person name="Hori C."/>
            <person name="Igarashi K."/>
            <person name="Jurgens J.A."/>
            <person name="Kallen N."/>
            <person name="Kersten P."/>
            <person name="Kohler A."/>
            <person name="Kuees U."/>
            <person name="Kumar T.K.A."/>
            <person name="Kuo A."/>
            <person name="LaButti K."/>
            <person name="Larrondo L.F."/>
            <person name="Lindquist E."/>
            <person name="Ling A."/>
            <person name="Lombard V."/>
            <person name="Lucas S."/>
            <person name="Lundell T."/>
            <person name="Martin R."/>
            <person name="McLaughlin D.J."/>
            <person name="Morgenstern I."/>
            <person name="Morin E."/>
            <person name="Murat C."/>
            <person name="Nagy L.G."/>
            <person name="Nolan M."/>
            <person name="Ohm R.A."/>
            <person name="Patyshakuliyeva A."/>
            <person name="Rokas A."/>
            <person name="Ruiz-Duenas F.J."/>
            <person name="Sabat G."/>
            <person name="Salamov A."/>
            <person name="Samejima M."/>
            <person name="Schmutz J."/>
            <person name="Slot J.C."/>
            <person name="St John F."/>
            <person name="Stenlid J."/>
            <person name="Sun H."/>
            <person name="Sun S."/>
            <person name="Syed K."/>
            <person name="Tsang A."/>
            <person name="Wiebenga A."/>
            <person name="Young D."/>
            <person name="Pisabarro A."/>
            <person name="Eastwood D.C."/>
            <person name="Martin F."/>
            <person name="Cullen D."/>
            <person name="Grigoriev I.V."/>
            <person name="Hibbett D.S."/>
        </authorList>
    </citation>
    <scope>NUCLEOTIDE SEQUENCE [LARGE SCALE GENOMIC DNA]</scope>
    <source>
        <strain evidence="5 6">MD-104</strain>
    </source>
</reference>
<feature type="compositionally biased region" description="Basic and acidic residues" evidence="3">
    <location>
        <begin position="87"/>
        <end position="103"/>
    </location>
</feature>
<dbReference type="AlphaFoldDB" id="A0A2H3JNP1"/>
<evidence type="ECO:0000256" key="3">
    <source>
        <dbReference type="SAM" id="MobiDB-lite"/>
    </source>
</evidence>
<dbReference type="GO" id="GO:0044027">
    <property type="term" value="P:negative regulation of gene expression via chromosomal CpG island methylation"/>
    <property type="evidence" value="ECO:0007669"/>
    <property type="project" value="TreeGrafter"/>
</dbReference>
<feature type="region of interest" description="Disordered" evidence="3">
    <location>
        <begin position="72"/>
        <end position="108"/>
    </location>
</feature>
<dbReference type="Proteomes" id="UP000218811">
    <property type="component" value="Unassembled WGS sequence"/>
</dbReference>
<evidence type="ECO:0000256" key="1">
    <source>
        <dbReference type="ARBA" id="ARBA00023242"/>
    </source>
</evidence>
<comment type="subcellular location">
    <subcellularLocation>
        <location evidence="2">Nucleus</location>
    </subcellularLocation>
</comment>
<feature type="region of interest" description="Disordered" evidence="3">
    <location>
        <begin position="172"/>
        <end position="283"/>
    </location>
</feature>